<keyword evidence="2" id="KW-1185">Reference proteome</keyword>
<organism evidence="1 2">
    <name type="scientific">Bacteroides gallinaceum</name>
    <dbReference type="NCBI Taxonomy" id="1462571"/>
    <lineage>
        <taxon>Bacteria</taxon>
        <taxon>Pseudomonadati</taxon>
        <taxon>Bacteroidota</taxon>
        <taxon>Bacteroidia</taxon>
        <taxon>Bacteroidales</taxon>
        <taxon>Bacteroidaceae</taxon>
        <taxon>Bacteroides</taxon>
    </lineage>
</organism>
<comment type="caution">
    <text evidence="1">The sequence shown here is derived from an EMBL/GenBank/DDBJ whole genome shotgun (WGS) entry which is preliminary data.</text>
</comment>
<dbReference type="Proteomes" id="UP001169458">
    <property type="component" value="Unassembled WGS sequence"/>
</dbReference>
<dbReference type="Pfam" id="PF13645">
    <property type="entry name" value="YkuD_2"/>
    <property type="match status" value="1"/>
</dbReference>
<dbReference type="InterPro" id="IPR032676">
    <property type="entry name" value="YkuD_2"/>
</dbReference>
<accession>A0ABT7VIZ4</accession>
<protein>
    <submittedName>
        <fullName evidence="1">Murein L,D-transpeptidase catalytic domain family protein</fullName>
    </submittedName>
</protein>
<name>A0ABT7VIZ4_9BACE</name>
<evidence type="ECO:0000313" key="1">
    <source>
        <dbReference type="EMBL" id="MDM8326249.1"/>
    </source>
</evidence>
<reference evidence="1 2" key="1">
    <citation type="submission" date="2023-06" db="EMBL/GenBank/DDBJ databases">
        <authorList>
            <person name="Zeman M."/>
            <person name="Kubasova T."/>
            <person name="Jahodarova E."/>
            <person name="Nykrynova M."/>
            <person name="Rychlik I."/>
        </authorList>
    </citation>
    <scope>NUCLEOTIDE SEQUENCE [LARGE SCALE GENOMIC DNA]</scope>
    <source>
        <strain evidence="1 2">109_WCHN</strain>
    </source>
</reference>
<gene>
    <name evidence="1" type="ORF">QUW60_13615</name>
</gene>
<dbReference type="PANTHER" id="PTHR38477:SF1">
    <property type="entry name" value="MUREIN L,D-TRANSPEPTIDASE CATALYTIC DOMAIN FAMILY PROTEIN"/>
    <property type="match status" value="1"/>
</dbReference>
<dbReference type="PANTHER" id="PTHR38477">
    <property type="entry name" value="HYPOTHETICAL EXPORTED PROTEIN"/>
    <property type="match status" value="1"/>
</dbReference>
<reference evidence="2" key="2">
    <citation type="submission" date="2023-07" db="EMBL/GenBank/DDBJ databases">
        <title>Identification and characterization of horizontal gene transfer across gut microbiota members of farm animals based on homology search.</title>
        <authorList>
            <person name="Schwarzerova J."/>
            <person name="Nykrynova M."/>
            <person name="Jureckova K."/>
            <person name="Cejkova D."/>
            <person name="Rychlik I."/>
        </authorList>
    </citation>
    <scope>NUCLEOTIDE SEQUENCE [LARGE SCALE GENOMIC DNA]</scope>
    <source>
        <strain evidence="2">109_WCHN</strain>
    </source>
</reference>
<dbReference type="RefSeq" id="WP_258338331.1">
    <property type="nucleotide sequence ID" value="NZ_JAUDEN010000034.1"/>
</dbReference>
<proteinExistence type="predicted"/>
<evidence type="ECO:0000313" key="2">
    <source>
        <dbReference type="Proteomes" id="UP001169458"/>
    </source>
</evidence>
<dbReference type="EMBL" id="JAUDEN010000034">
    <property type="protein sequence ID" value="MDM8326249.1"/>
    <property type="molecule type" value="Genomic_DNA"/>
</dbReference>
<sequence>MHPNYRIFRFMSYLMNCFQRRSGWGCAARRILFSALLLVLPCAYVGTGVLRSEVSVTDAKAEKNEIVRLYRSMQLEGVVNWKAFRQAVAGYNKIAGKKREVLTLIDFSKPSTEERLYVFDMKHRRMLYSSVVSHGKNSGENYARSFSNKVGSYKSSLGFYLTSSTYQGKNGYSLLLDGLEKGINDRARERAIVVHGASYANPSVAKGGRLGRSFGCPALPTALARPVIDAIKGGSVMYIYAENPDYLANSSILRPSDLL</sequence>